<protein>
    <submittedName>
        <fullName evidence="1">Uncharacterized protein</fullName>
    </submittedName>
</protein>
<proteinExistence type="predicted"/>
<evidence type="ECO:0000313" key="1">
    <source>
        <dbReference type="EMBL" id="MBM7123662.1"/>
    </source>
</evidence>
<reference evidence="1 2" key="1">
    <citation type="submission" date="2020-10" db="EMBL/GenBank/DDBJ databases">
        <title>Phylogeny of dyella-like bacteria.</title>
        <authorList>
            <person name="Fu J."/>
        </authorList>
    </citation>
    <scope>NUCLEOTIDE SEQUENCE [LARGE SCALE GENOMIC DNA]</scope>
    <source>
        <strain evidence="1 2">THG-B117</strain>
    </source>
</reference>
<dbReference type="EMBL" id="JADIKC010000015">
    <property type="protein sequence ID" value="MBM7123662.1"/>
    <property type="molecule type" value="Genomic_DNA"/>
</dbReference>
<organism evidence="1 2">
    <name type="scientific">Dyella kyungheensis</name>
    <dbReference type="NCBI Taxonomy" id="1242174"/>
    <lineage>
        <taxon>Bacteria</taxon>
        <taxon>Pseudomonadati</taxon>
        <taxon>Pseudomonadota</taxon>
        <taxon>Gammaproteobacteria</taxon>
        <taxon>Lysobacterales</taxon>
        <taxon>Rhodanobacteraceae</taxon>
        <taxon>Dyella</taxon>
    </lineage>
</organism>
<comment type="caution">
    <text evidence="1">The sequence shown here is derived from an EMBL/GenBank/DDBJ whole genome shotgun (WGS) entry which is preliminary data.</text>
</comment>
<name>A0ABS2JXC1_9GAMM</name>
<accession>A0ABS2JXC1</accession>
<gene>
    <name evidence="1" type="ORF">ISP20_21030</name>
</gene>
<dbReference type="Proteomes" id="UP001430065">
    <property type="component" value="Unassembled WGS sequence"/>
</dbReference>
<dbReference type="RefSeq" id="WP_204638183.1">
    <property type="nucleotide sequence ID" value="NZ_JADIKC010000015.1"/>
</dbReference>
<keyword evidence="2" id="KW-1185">Reference proteome</keyword>
<sequence length="138" mass="15632">MTTETPDAEAAYWSPICQLRSELKFWVRMIWREGSSIQEGHWGMLLTIPVKGYLEGPGGPIPLRHVERVEVSTNTIKGGLAGRPLQLIDVKDEILQGLEGTRAIWTLQDGTWTMDRFFTDEPVQLIRIANPFQVKARA</sequence>
<evidence type="ECO:0000313" key="2">
    <source>
        <dbReference type="Proteomes" id="UP001430065"/>
    </source>
</evidence>